<organism evidence="1 2">
    <name type="scientific">Actinospica acidiphila</name>
    <dbReference type="NCBI Taxonomy" id="304899"/>
    <lineage>
        <taxon>Bacteria</taxon>
        <taxon>Bacillati</taxon>
        <taxon>Actinomycetota</taxon>
        <taxon>Actinomycetes</taxon>
        <taxon>Catenulisporales</taxon>
        <taxon>Actinospicaceae</taxon>
        <taxon>Actinospica</taxon>
    </lineage>
</organism>
<gene>
    <name evidence="1" type="ORF">G3I18_15815</name>
</gene>
<protein>
    <submittedName>
        <fullName evidence="1">Uncharacterized protein</fullName>
    </submittedName>
</protein>
<proteinExistence type="predicted"/>
<dbReference type="RefSeq" id="WP_163089186.1">
    <property type="nucleotide sequence ID" value="NZ_JAAGNA010000538.1"/>
</dbReference>
<evidence type="ECO:0000313" key="1">
    <source>
        <dbReference type="EMBL" id="NEC50030.1"/>
    </source>
</evidence>
<dbReference type="Proteomes" id="UP000471745">
    <property type="component" value="Unassembled WGS sequence"/>
</dbReference>
<dbReference type="EMBL" id="JAAGNA010000538">
    <property type="protein sequence ID" value="NEC50030.1"/>
    <property type="molecule type" value="Genomic_DNA"/>
</dbReference>
<comment type="caution">
    <text evidence="1">The sequence shown here is derived from an EMBL/GenBank/DDBJ whole genome shotgun (WGS) entry which is preliminary data.</text>
</comment>
<evidence type="ECO:0000313" key="2">
    <source>
        <dbReference type="Proteomes" id="UP000471745"/>
    </source>
</evidence>
<accession>A0A9X5HCT4</accession>
<sequence length="248" mass="26637">MTSLTVEGLRVRERRRPTELVTVRKAAVFLGSLSLLLALPGCAESGPAEGDDDVAACKQLLGAAGVDWVKRNSESETGVMPGFEDLNSAKDLFEKQATSWDSRSADIPSYVGSELCRIVERAGTADRSLTIRYGASILPFGHTFGDDWVVKGLNADVKLVYGKEAAGRTRYTVRIRCQVKGSAAGQKDEVPLEGVMVDTLTNADSVDEHSMYLLHSARTVLKTFECLNDPQVPAGLADGTGGGERTSR</sequence>
<keyword evidence="2" id="KW-1185">Reference proteome</keyword>
<reference evidence="1 2" key="1">
    <citation type="submission" date="2020-01" db="EMBL/GenBank/DDBJ databases">
        <title>Insect and environment-associated Actinomycetes.</title>
        <authorList>
            <person name="Currrie C."/>
            <person name="Chevrette M."/>
            <person name="Carlson C."/>
            <person name="Stubbendieck R."/>
            <person name="Wendt-Pienkowski E."/>
        </authorList>
    </citation>
    <scope>NUCLEOTIDE SEQUENCE [LARGE SCALE GENOMIC DNA]</scope>
    <source>
        <strain evidence="1 2">SID8189</strain>
    </source>
</reference>
<dbReference type="AlphaFoldDB" id="A0A9X5HCT4"/>
<name>A0A9X5HCT4_9ACTN</name>